<dbReference type="Gene3D" id="3.10.310.10">
    <property type="entry name" value="Diaminopimelate Epimerase, Chain A, domain 1"/>
    <property type="match status" value="2"/>
</dbReference>
<keyword evidence="2" id="KW-0413">Isomerase</keyword>
<comment type="similarity">
    <text evidence="1">Belongs to the PhzF family.</text>
</comment>
<dbReference type="PANTHER" id="PTHR13774:SF39">
    <property type="entry name" value="BIOSYNTHESIS PROTEIN, PUTATIVE-RELATED"/>
    <property type="match status" value="1"/>
</dbReference>
<dbReference type="SUPFAM" id="SSF54506">
    <property type="entry name" value="Diaminopimelate epimerase-like"/>
    <property type="match status" value="1"/>
</dbReference>
<dbReference type="EMBL" id="CP149782">
    <property type="protein sequence ID" value="WYF44816.1"/>
    <property type="molecule type" value="Genomic_DNA"/>
</dbReference>
<protein>
    <submittedName>
        <fullName evidence="3">PhzF family phenazine biosynthesis protein</fullName>
    </submittedName>
</protein>
<sequence>MTPTRYRVLSPRHAAGGKQVSVFGEATGDLQAQAAAAATPLSVFIEAASMTEVRLRVFTPQREKGESDSATVAALASLQTAGGLSDLVEVHTGTALTSAQWCGGEWLLNQGNPQVEPVERADLPDLLGLNPSAAHRASTGRPNLLLEVDDLNGLQNFQPDAEQISALGQATDTTGLVLYCRAAPAELGRADLSFRAFGPLKGFLEDAASSNMCACLVAVLGERGLWPEDSFVLRAAQLQPGQPSLLTAQFSQPGEAVWVGGRAEVVGQA</sequence>
<proteinExistence type="inferred from homology"/>
<accession>A0AAU6Q394</accession>
<name>A0AAU6Q394_9DEIO</name>
<evidence type="ECO:0000256" key="1">
    <source>
        <dbReference type="ARBA" id="ARBA00008270"/>
    </source>
</evidence>
<dbReference type="AlphaFoldDB" id="A0AAU6Q394"/>
<evidence type="ECO:0000313" key="3">
    <source>
        <dbReference type="EMBL" id="WYF44816.1"/>
    </source>
</evidence>
<organism evidence="3">
    <name type="scientific">Deinococcus sp. VB142</name>
    <dbReference type="NCBI Taxonomy" id="3112952"/>
    <lineage>
        <taxon>Bacteria</taxon>
        <taxon>Thermotogati</taxon>
        <taxon>Deinococcota</taxon>
        <taxon>Deinococci</taxon>
        <taxon>Deinococcales</taxon>
        <taxon>Deinococcaceae</taxon>
        <taxon>Deinococcus</taxon>
    </lineage>
</organism>
<dbReference type="PIRSF" id="PIRSF016184">
    <property type="entry name" value="PhzC_PhzF"/>
    <property type="match status" value="1"/>
</dbReference>
<dbReference type="RefSeq" id="WP_339095997.1">
    <property type="nucleotide sequence ID" value="NZ_CP149782.1"/>
</dbReference>
<dbReference type="Pfam" id="PF02567">
    <property type="entry name" value="PhzC-PhzF"/>
    <property type="match status" value="1"/>
</dbReference>
<gene>
    <name evidence="3" type="ORF">WDJ50_01490</name>
</gene>
<evidence type="ECO:0000256" key="2">
    <source>
        <dbReference type="ARBA" id="ARBA00023235"/>
    </source>
</evidence>
<reference evidence="3" key="1">
    <citation type="submission" date="2024-03" db="EMBL/GenBank/DDBJ databases">
        <title>Deinococcus weizhi sp. nov., isolated from human skin.</title>
        <authorList>
            <person name="Wei Z."/>
            <person name="Tian F."/>
            <person name="Yang C."/>
            <person name="Xin L.T."/>
            <person name="Wen Z.J."/>
            <person name="Lan K.C."/>
            <person name="Yu L."/>
            <person name="Zhe W."/>
            <person name="Dan F.D."/>
            <person name="Jun W."/>
            <person name="Rui Z."/>
            <person name="Yong X.J."/>
            <person name="Ting Y."/>
            <person name="Wei X."/>
            <person name="Xu Z.G."/>
            <person name="Xin Z."/>
            <person name="Dong F.G."/>
            <person name="Ni X.M."/>
            <person name="Zheng M.G."/>
            <person name="Chun Y."/>
            <person name="Qian W.X."/>
        </authorList>
    </citation>
    <scope>NUCLEOTIDE SEQUENCE</scope>
    <source>
        <strain evidence="3">VB142</strain>
    </source>
</reference>
<dbReference type="PANTHER" id="PTHR13774">
    <property type="entry name" value="PHENAZINE BIOSYNTHESIS PROTEIN"/>
    <property type="match status" value="1"/>
</dbReference>
<dbReference type="GO" id="GO:0016853">
    <property type="term" value="F:isomerase activity"/>
    <property type="evidence" value="ECO:0007669"/>
    <property type="project" value="UniProtKB-KW"/>
</dbReference>
<dbReference type="GO" id="GO:0005737">
    <property type="term" value="C:cytoplasm"/>
    <property type="evidence" value="ECO:0007669"/>
    <property type="project" value="TreeGrafter"/>
</dbReference>
<dbReference type="InterPro" id="IPR003719">
    <property type="entry name" value="Phenazine_PhzF-like"/>
</dbReference>